<proteinExistence type="predicted"/>
<dbReference type="Proteomes" id="UP000231134">
    <property type="component" value="Unassembled WGS sequence"/>
</dbReference>
<sequence>MAQYILDILFVIYVIAGVGLVVYGFNCYWSIYLF</sequence>
<feature type="transmembrane region" description="Helical" evidence="1">
    <location>
        <begin position="7"/>
        <end position="31"/>
    </location>
</feature>
<evidence type="ECO:0000256" key="1">
    <source>
        <dbReference type="SAM" id="Phobius"/>
    </source>
</evidence>
<keyword evidence="1" id="KW-0812">Transmembrane</keyword>
<evidence type="ECO:0000313" key="2">
    <source>
        <dbReference type="EMBL" id="PJJ42340.1"/>
    </source>
</evidence>
<keyword evidence="3" id="KW-1185">Reference proteome</keyword>
<accession>A0A2M9A9G7</accession>
<comment type="caution">
    <text evidence="2">The sequence shown here is derived from an EMBL/GenBank/DDBJ whole genome shotgun (WGS) entry which is preliminary data.</text>
</comment>
<protein>
    <submittedName>
        <fullName evidence="2">Uncharacterized protein</fullName>
    </submittedName>
</protein>
<name>A0A2M9A9G7_9BACT</name>
<dbReference type="AlphaFoldDB" id="A0A2M9A9G7"/>
<keyword evidence="1" id="KW-1133">Transmembrane helix</keyword>
<keyword evidence="1" id="KW-0472">Membrane</keyword>
<gene>
    <name evidence="2" type="ORF">BGX16_2365</name>
</gene>
<reference evidence="2 3" key="1">
    <citation type="submission" date="2017-11" db="EMBL/GenBank/DDBJ databases">
        <title>Animal gut microbial communities from fecal samples from Wisconsin, USA.</title>
        <authorList>
            <person name="Neumann A."/>
        </authorList>
    </citation>
    <scope>NUCLEOTIDE SEQUENCE [LARGE SCALE GENOMIC DNA]</scope>
    <source>
        <strain evidence="2 3">UWS3</strain>
    </source>
</reference>
<dbReference type="EMBL" id="PGEX01000001">
    <property type="protein sequence ID" value="PJJ42340.1"/>
    <property type="molecule type" value="Genomic_DNA"/>
</dbReference>
<organism evidence="2 3">
    <name type="scientific">Hallerella succinigenes</name>
    <dbReference type="NCBI Taxonomy" id="1896222"/>
    <lineage>
        <taxon>Bacteria</taxon>
        <taxon>Pseudomonadati</taxon>
        <taxon>Fibrobacterota</taxon>
        <taxon>Fibrobacteria</taxon>
        <taxon>Fibrobacterales</taxon>
        <taxon>Fibrobacteraceae</taxon>
        <taxon>Hallerella</taxon>
    </lineage>
</organism>
<evidence type="ECO:0000313" key="3">
    <source>
        <dbReference type="Proteomes" id="UP000231134"/>
    </source>
</evidence>